<dbReference type="Proteomes" id="UP000694240">
    <property type="component" value="Chromosome 3"/>
</dbReference>
<feature type="region of interest" description="Disordered" evidence="1">
    <location>
        <begin position="30"/>
        <end position="61"/>
    </location>
</feature>
<protein>
    <submittedName>
        <fullName evidence="2">Uncharacterized protein</fullName>
    </submittedName>
</protein>
<proteinExistence type="predicted"/>
<evidence type="ECO:0000313" key="3">
    <source>
        <dbReference type="Proteomes" id="UP000694240"/>
    </source>
</evidence>
<dbReference type="AlphaFoldDB" id="A0A8T2FD26"/>
<keyword evidence="3" id="KW-1185">Reference proteome</keyword>
<dbReference type="EMBL" id="JAEFBK010000003">
    <property type="protein sequence ID" value="KAG7629451.1"/>
    <property type="molecule type" value="Genomic_DNA"/>
</dbReference>
<gene>
    <name evidence="2" type="ORF">ISN45_At03g055800</name>
</gene>
<name>A0A8T2FD26_9BRAS</name>
<reference evidence="2 3" key="1">
    <citation type="submission" date="2020-12" db="EMBL/GenBank/DDBJ databases">
        <title>Concerted genomic and epigenomic changes stabilize Arabidopsis allopolyploids.</title>
        <authorList>
            <person name="Chen Z."/>
        </authorList>
    </citation>
    <scope>NUCLEOTIDE SEQUENCE [LARGE SCALE GENOMIC DNA]</scope>
    <source>
        <strain evidence="2">Allo738</strain>
        <tissue evidence="2">Leaf</tissue>
    </source>
</reference>
<comment type="caution">
    <text evidence="2">The sequence shown here is derived from an EMBL/GenBank/DDBJ whole genome shotgun (WGS) entry which is preliminary data.</text>
</comment>
<accession>A0A8T2FD26</accession>
<evidence type="ECO:0000313" key="2">
    <source>
        <dbReference type="EMBL" id="KAG7629451.1"/>
    </source>
</evidence>
<evidence type="ECO:0000256" key="1">
    <source>
        <dbReference type="SAM" id="MobiDB-lite"/>
    </source>
</evidence>
<organism evidence="2 3">
    <name type="scientific">Arabidopsis thaliana x Arabidopsis arenosa</name>
    <dbReference type="NCBI Taxonomy" id="1240361"/>
    <lineage>
        <taxon>Eukaryota</taxon>
        <taxon>Viridiplantae</taxon>
        <taxon>Streptophyta</taxon>
        <taxon>Embryophyta</taxon>
        <taxon>Tracheophyta</taxon>
        <taxon>Spermatophyta</taxon>
        <taxon>Magnoliopsida</taxon>
        <taxon>eudicotyledons</taxon>
        <taxon>Gunneridae</taxon>
        <taxon>Pentapetalae</taxon>
        <taxon>rosids</taxon>
        <taxon>malvids</taxon>
        <taxon>Brassicales</taxon>
        <taxon>Brassicaceae</taxon>
        <taxon>Camelineae</taxon>
        <taxon>Arabidopsis</taxon>
    </lineage>
</organism>
<sequence>MDGFGSHPRTLAVDQWMDIVNGKGYGVGGTTQVYSTRPDSPKFQPSIPPPPGSTSKTRTTATPWRLIDAETKRKKESLRTRLTLWKEKSNPRSRKGFIGSKTGILILYTDDLTFYLIFRVLGCHRR</sequence>